<evidence type="ECO:0000256" key="2">
    <source>
        <dbReference type="ARBA" id="ARBA00023002"/>
    </source>
</evidence>
<dbReference type="Gene3D" id="3.40.50.720">
    <property type="entry name" value="NAD(P)-binding Rossmann-like Domain"/>
    <property type="match status" value="1"/>
</dbReference>
<dbReference type="EMBL" id="JANZXA010000006">
    <property type="protein sequence ID" value="MCT2399920.1"/>
    <property type="molecule type" value="Genomic_DNA"/>
</dbReference>
<reference evidence="4" key="1">
    <citation type="submission" date="2022-09" db="EMBL/GenBank/DDBJ databases">
        <title>Novosphingobium sp. Nov., a polycyclic aromatic hydrocarbon-degrading bacterium isolated form mangrove sediments in HongKong.</title>
        <authorList>
            <person name="Hu Z."/>
        </authorList>
    </citation>
    <scope>NUCLEOTIDE SEQUENCE</scope>
    <source>
        <strain evidence="4">HK4-1</strain>
    </source>
</reference>
<dbReference type="PANTHER" id="PTHR42760">
    <property type="entry name" value="SHORT-CHAIN DEHYDROGENASES/REDUCTASES FAMILY MEMBER"/>
    <property type="match status" value="1"/>
</dbReference>
<accession>A0ABT2I533</accession>
<evidence type="ECO:0000259" key="3">
    <source>
        <dbReference type="SMART" id="SM00822"/>
    </source>
</evidence>
<dbReference type="InterPro" id="IPR057326">
    <property type="entry name" value="KR_dom"/>
</dbReference>
<sequence length="252" mass="25678">MTERFRLDGRVAIVTGAAAGIGRVAARALAEAGAAVAMADRDGEALQQAAADLRASGASILAVEGDIASASGPEELVEATVGAFGRLDILVNNAGIYPHGPRLPEVDWEIIERTYAVDLMAPLRCISEAARRMTPGSAIVNVSSMESLRPSGPGNAHYSSAKAALNAVTRAAAVDLGPLGVRVNAVLPGLIHTEGTSHVPEAFLQHVAGRTPCGRIGEPDDIASAIVFLASPAATYVNGQCLVVDGGITIAG</sequence>
<dbReference type="SUPFAM" id="SSF51735">
    <property type="entry name" value="NAD(P)-binding Rossmann-fold domains"/>
    <property type="match status" value="1"/>
</dbReference>
<dbReference type="Proteomes" id="UP001165583">
    <property type="component" value="Unassembled WGS sequence"/>
</dbReference>
<evidence type="ECO:0000313" key="4">
    <source>
        <dbReference type="EMBL" id="MCT2399920.1"/>
    </source>
</evidence>
<dbReference type="NCBIfam" id="NF005559">
    <property type="entry name" value="PRK07231.1"/>
    <property type="match status" value="1"/>
</dbReference>
<proteinExistence type="inferred from homology"/>
<comment type="similarity">
    <text evidence="1">Belongs to the short-chain dehydrogenases/reductases (SDR) family.</text>
</comment>
<comment type="caution">
    <text evidence="4">The sequence shown here is derived from an EMBL/GenBank/DDBJ whole genome shotgun (WGS) entry which is preliminary data.</text>
</comment>
<dbReference type="RefSeq" id="WP_260046024.1">
    <property type="nucleotide sequence ID" value="NZ_JANZXA010000006.1"/>
</dbReference>
<name>A0ABT2I533_9SPHN</name>
<dbReference type="Pfam" id="PF13561">
    <property type="entry name" value="adh_short_C2"/>
    <property type="match status" value="1"/>
</dbReference>
<protein>
    <submittedName>
        <fullName evidence="4">Glucose 1-dehydrogenase</fullName>
        <ecNumber evidence="4">1.1.1.47</ecNumber>
    </submittedName>
</protein>
<organism evidence="4 5">
    <name type="scientific">Novosphingobium mangrovi</name>
    <name type="common">ex Huang et al. 2023</name>
    <dbReference type="NCBI Taxonomy" id="2976432"/>
    <lineage>
        <taxon>Bacteria</taxon>
        <taxon>Pseudomonadati</taxon>
        <taxon>Pseudomonadota</taxon>
        <taxon>Alphaproteobacteria</taxon>
        <taxon>Sphingomonadales</taxon>
        <taxon>Sphingomonadaceae</taxon>
        <taxon>Novosphingobium</taxon>
    </lineage>
</organism>
<dbReference type="PRINTS" id="PR00080">
    <property type="entry name" value="SDRFAMILY"/>
</dbReference>
<feature type="domain" description="Ketoreductase" evidence="3">
    <location>
        <begin position="10"/>
        <end position="191"/>
    </location>
</feature>
<dbReference type="PANTHER" id="PTHR42760:SF133">
    <property type="entry name" value="3-OXOACYL-[ACYL-CARRIER-PROTEIN] REDUCTASE"/>
    <property type="match status" value="1"/>
</dbReference>
<dbReference type="GO" id="GO:0047936">
    <property type="term" value="F:glucose 1-dehydrogenase [NAD(P)+] activity"/>
    <property type="evidence" value="ECO:0007669"/>
    <property type="project" value="UniProtKB-EC"/>
</dbReference>
<keyword evidence="2 4" id="KW-0560">Oxidoreductase</keyword>
<dbReference type="SMART" id="SM00822">
    <property type="entry name" value="PKS_KR"/>
    <property type="match status" value="1"/>
</dbReference>
<evidence type="ECO:0000313" key="5">
    <source>
        <dbReference type="Proteomes" id="UP001165583"/>
    </source>
</evidence>
<evidence type="ECO:0000256" key="1">
    <source>
        <dbReference type="ARBA" id="ARBA00006484"/>
    </source>
</evidence>
<dbReference type="CDD" id="cd05233">
    <property type="entry name" value="SDR_c"/>
    <property type="match status" value="1"/>
</dbReference>
<dbReference type="InterPro" id="IPR036291">
    <property type="entry name" value="NAD(P)-bd_dom_sf"/>
</dbReference>
<dbReference type="InterPro" id="IPR002347">
    <property type="entry name" value="SDR_fam"/>
</dbReference>
<gene>
    <name evidence="4" type="ORF">NZK81_10185</name>
</gene>
<keyword evidence="5" id="KW-1185">Reference proteome</keyword>
<dbReference type="EC" id="1.1.1.47" evidence="4"/>
<dbReference type="PRINTS" id="PR00081">
    <property type="entry name" value="GDHRDH"/>
</dbReference>